<reference evidence="2 3" key="1">
    <citation type="journal article" date="2012" name="BMC Genomics">
        <title>Comparative genomics of bacteria in the genus Providencia isolated from wild Drosophila melanogaster.</title>
        <authorList>
            <person name="Galac M.R."/>
            <person name="Lazzaro B.P."/>
        </authorList>
    </citation>
    <scope>NUCLEOTIDE SEQUENCE [LARGE SCALE GENOMIC DNA]</scope>
    <source>
        <strain evidence="2 3">DSM 19968</strain>
    </source>
</reference>
<evidence type="ECO:0000313" key="3">
    <source>
        <dbReference type="Proteomes" id="UP000009336"/>
    </source>
</evidence>
<evidence type="ECO:0008006" key="4">
    <source>
        <dbReference type="Google" id="ProtNLM"/>
    </source>
</evidence>
<gene>
    <name evidence="2" type="ORF">OOA_16941</name>
</gene>
<sequence>MYGFFDVENPFHKRRTEPGRNQRYTIKTTGRYYLGDRGFNLYGHVYGTWSMPGAKYGGNFHEVNTLYGLGYNTLIGDVWFKPFIAMHYVDQTYYSGNNGYILGWVAGYGFKMYEEDFMITNWTEMEFTRHKRYGNGGRDGVNGALAFWWNATPNLSAGIQYRYADNKLGDDFYQDAIIYTLKYTF</sequence>
<dbReference type="GO" id="GO:0009279">
    <property type="term" value="C:cell outer membrane"/>
    <property type="evidence" value="ECO:0007669"/>
    <property type="project" value="InterPro"/>
</dbReference>
<evidence type="ECO:0000313" key="2">
    <source>
        <dbReference type="EMBL" id="EKT54341.1"/>
    </source>
</evidence>
<dbReference type="eggNOG" id="ENOG502Z8EW">
    <property type="taxonomic scope" value="Bacteria"/>
</dbReference>
<dbReference type="AlphaFoldDB" id="K8W3D9"/>
<dbReference type="InterPro" id="IPR036777">
    <property type="entry name" value="Channel_Tsx-like_sf"/>
</dbReference>
<evidence type="ECO:0000256" key="1">
    <source>
        <dbReference type="ARBA" id="ARBA00008728"/>
    </source>
</evidence>
<accession>K8W3D9</accession>
<proteinExistence type="inferred from homology"/>
<comment type="caution">
    <text evidence="2">The sequence shown here is derived from an EMBL/GenBank/DDBJ whole genome shotgun (WGS) entry which is preliminary data.</text>
</comment>
<dbReference type="SUPFAM" id="SSF111364">
    <property type="entry name" value="Tsx-like channel"/>
    <property type="match status" value="1"/>
</dbReference>
<comment type="similarity">
    <text evidence="1">Belongs to the nucleoside-specific channel-forming outer membrane porin (Tsx) (TC 1.B.10) family.</text>
</comment>
<dbReference type="EMBL" id="AKKL01000047">
    <property type="protein sequence ID" value="EKT54341.1"/>
    <property type="molecule type" value="Genomic_DNA"/>
</dbReference>
<dbReference type="Pfam" id="PF03502">
    <property type="entry name" value="Channel_Tsx"/>
    <property type="match status" value="1"/>
</dbReference>
<dbReference type="PATRIC" id="fig|1141662.3.peg.3436"/>
<dbReference type="HOGENOM" id="CLU_075268_0_0_6"/>
<name>K8W3D9_9GAMM</name>
<keyword evidence="3" id="KW-1185">Reference proteome</keyword>
<protein>
    <recommendedName>
        <fullName evidence="4">Nucleoside-specific channel-forming protein, Tsx</fullName>
    </recommendedName>
</protein>
<organism evidence="2 3">
    <name type="scientific">Providencia burhodogranariea DSM 19968</name>
    <dbReference type="NCBI Taxonomy" id="1141662"/>
    <lineage>
        <taxon>Bacteria</taxon>
        <taxon>Pseudomonadati</taxon>
        <taxon>Pseudomonadota</taxon>
        <taxon>Gammaproteobacteria</taxon>
        <taxon>Enterobacterales</taxon>
        <taxon>Morganellaceae</taxon>
        <taxon>Providencia</taxon>
    </lineage>
</organism>
<dbReference type="Proteomes" id="UP000009336">
    <property type="component" value="Unassembled WGS sequence"/>
</dbReference>
<dbReference type="InterPro" id="IPR018013">
    <property type="entry name" value="Channel_Tsx-like"/>
</dbReference>